<feature type="region of interest" description="Disordered" evidence="3">
    <location>
        <begin position="216"/>
        <end position="238"/>
    </location>
</feature>
<evidence type="ECO:0000313" key="5">
    <source>
        <dbReference type="Proteomes" id="UP000243217"/>
    </source>
</evidence>
<comment type="similarity">
    <text evidence="1">Belongs to the CMC family.</text>
</comment>
<organism evidence="4 5">
    <name type="scientific">Thraustotheca clavata</name>
    <dbReference type="NCBI Taxonomy" id="74557"/>
    <lineage>
        <taxon>Eukaryota</taxon>
        <taxon>Sar</taxon>
        <taxon>Stramenopiles</taxon>
        <taxon>Oomycota</taxon>
        <taxon>Saprolegniomycetes</taxon>
        <taxon>Saprolegniales</taxon>
        <taxon>Achlyaceae</taxon>
        <taxon>Thraustotheca</taxon>
    </lineage>
</organism>
<reference evidence="4 5" key="1">
    <citation type="journal article" date="2014" name="Genome Biol. Evol.">
        <title>The secreted proteins of Achlya hypogyna and Thraustotheca clavata identify the ancestral oomycete secretome and reveal gene acquisitions by horizontal gene transfer.</title>
        <authorList>
            <person name="Misner I."/>
            <person name="Blouin N."/>
            <person name="Leonard G."/>
            <person name="Richards T.A."/>
            <person name="Lane C.E."/>
        </authorList>
    </citation>
    <scope>NUCLEOTIDE SEQUENCE [LARGE SCALE GENOMIC DNA]</scope>
    <source>
        <strain evidence="4 5">ATCC 34112</strain>
    </source>
</reference>
<dbReference type="AlphaFoldDB" id="A0A1V9Z786"/>
<dbReference type="InterPro" id="IPR013892">
    <property type="entry name" value="Cyt_c_biogenesis_Cmc1-like"/>
</dbReference>
<dbReference type="Proteomes" id="UP000243217">
    <property type="component" value="Unassembled WGS sequence"/>
</dbReference>
<proteinExistence type="inferred from homology"/>
<dbReference type="Gene3D" id="1.20.1270.60">
    <property type="entry name" value="Arfaptin homology (AH) domain/BAR domain"/>
    <property type="match status" value="1"/>
</dbReference>
<gene>
    <name evidence="4" type="ORF">THRCLA_08325</name>
</gene>
<keyword evidence="2" id="KW-1015">Disulfide bond</keyword>
<evidence type="ECO:0008006" key="6">
    <source>
        <dbReference type="Google" id="ProtNLM"/>
    </source>
</evidence>
<accession>A0A1V9Z786</accession>
<name>A0A1V9Z786_9STRA</name>
<dbReference type="InterPro" id="IPR027267">
    <property type="entry name" value="AH/BAR_dom_sf"/>
</dbReference>
<dbReference type="EMBL" id="JNBS01002227">
    <property type="protein sequence ID" value="OQR93864.1"/>
    <property type="molecule type" value="Genomic_DNA"/>
</dbReference>
<evidence type="ECO:0000313" key="4">
    <source>
        <dbReference type="EMBL" id="OQR93864.1"/>
    </source>
</evidence>
<comment type="caution">
    <text evidence="4">The sequence shown here is derived from an EMBL/GenBank/DDBJ whole genome shotgun (WGS) entry which is preliminary data.</text>
</comment>
<keyword evidence="5" id="KW-1185">Reference proteome</keyword>
<evidence type="ECO:0000256" key="3">
    <source>
        <dbReference type="SAM" id="MobiDB-lite"/>
    </source>
</evidence>
<evidence type="ECO:0000256" key="1">
    <source>
        <dbReference type="ARBA" id="ARBA00007347"/>
    </source>
</evidence>
<protein>
    <recommendedName>
        <fullName evidence="6">COX assembly mitochondrial protein</fullName>
    </recommendedName>
</protein>
<dbReference type="Pfam" id="PF08583">
    <property type="entry name" value="Cmc1"/>
    <property type="match status" value="1"/>
</dbReference>
<dbReference type="OrthoDB" id="60621at2759"/>
<sequence length="330" mass="38464">MKDEVDERSKHLWNAIQVVERSLKVLEEQIQSSIVFREQRDAHVAKITKAFEDCAIMESYAALRATMTAMGHATKTLSTETYEMMIVRPEQQAIVELTQIQDWGVVPMKRLLDDRDKAIKMQAKLQRDVDEKLYIGGNKERDKRIRLVNDQKRRVDNVNALLDMHLKRFEYFRNVKMKKVMNEMARAQLYYHCKGVECFTTPCRLTPLIDPKEAAQTKEELSMTNSMEATPSREDQKAEWRGSRLQWSNQAEHKLHQELNTIALKKCYDKTKAFVDCSHEHGLLVVFKCRQQNADLNACLHEYTNPEAYEKFKASKTEALPLVVLTPKQQ</sequence>
<evidence type="ECO:0000256" key="2">
    <source>
        <dbReference type="ARBA" id="ARBA00023157"/>
    </source>
</evidence>